<feature type="compositionally biased region" description="Low complexity" evidence="5">
    <location>
        <begin position="59"/>
        <end position="78"/>
    </location>
</feature>
<dbReference type="PANTHER" id="PTHR10509">
    <property type="entry name" value="O-METHYLTRANSFERASE-RELATED"/>
    <property type="match status" value="1"/>
</dbReference>
<dbReference type="Proteomes" id="UP000722791">
    <property type="component" value="Unassembled WGS sequence"/>
</dbReference>
<evidence type="ECO:0000313" key="6">
    <source>
        <dbReference type="EMBL" id="GIL75272.1"/>
    </source>
</evidence>
<dbReference type="GO" id="GO:0008757">
    <property type="term" value="F:S-adenosylmethionine-dependent methyltransferase activity"/>
    <property type="evidence" value="ECO:0007669"/>
    <property type="project" value="TreeGrafter"/>
</dbReference>
<comment type="similarity">
    <text evidence="4">Belongs to the class I-like SAM-binding methyltransferase superfamily. Cation-dependent O-methyltransferase family.</text>
</comment>
<dbReference type="InterPro" id="IPR029063">
    <property type="entry name" value="SAM-dependent_MTases_sf"/>
</dbReference>
<keyword evidence="9" id="KW-1185">Reference proteome</keyword>
<feature type="region of interest" description="Disordered" evidence="5">
    <location>
        <begin position="1"/>
        <end position="78"/>
    </location>
</feature>
<comment type="caution">
    <text evidence="7">The sequence shown here is derived from an EMBL/GenBank/DDBJ whole genome shotgun (WGS) entry which is preliminary data.</text>
</comment>
<protein>
    <recommendedName>
        <fullName evidence="10">Caffeoyl-CoA O-methyltransferase</fullName>
    </recommendedName>
</protein>
<sequence>MLSVSGTLFGRRPPHPTETKRHPTDRRNLAGQRAPVSLQSTVPCHHRYHTRGPSAAPDVHGPSSLSGPGHPPGSLVPGETLNKIPLALGMTPRVYGYLLEHIREPQVLRQLREATAAISGAHMQVTPEQGALLGLLVEVIGARRVVEVGVFTGYSSCAMAMALPPDGQLVALDRDERPLELARRFWQLAGVADKVELRVGPALQSLEQLLERDGLGSYDMAFIDADKRSYDQYYELSLKLVRPGGLIAIDNTLFYGRVAEPKASDKAAIALHQLNVKLLDDQRVSISMIPIGDGMTLCRRR</sequence>
<dbReference type="AlphaFoldDB" id="A0A8J4GAC7"/>
<gene>
    <name evidence="6" type="ORF">Vretifemale_5081</name>
    <name evidence="7" type="ORF">Vretimale_7970</name>
</gene>
<organism evidence="7 8">
    <name type="scientific">Volvox reticuliferus</name>
    <dbReference type="NCBI Taxonomy" id="1737510"/>
    <lineage>
        <taxon>Eukaryota</taxon>
        <taxon>Viridiplantae</taxon>
        <taxon>Chlorophyta</taxon>
        <taxon>core chlorophytes</taxon>
        <taxon>Chlorophyceae</taxon>
        <taxon>CS clade</taxon>
        <taxon>Chlamydomonadales</taxon>
        <taxon>Volvocaceae</taxon>
        <taxon>Volvox</taxon>
    </lineage>
</organism>
<dbReference type="CDD" id="cd02440">
    <property type="entry name" value="AdoMet_MTases"/>
    <property type="match status" value="1"/>
</dbReference>
<evidence type="ECO:0000313" key="7">
    <source>
        <dbReference type="EMBL" id="GIM03141.1"/>
    </source>
</evidence>
<dbReference type="GO" id="GO:0032259">
    <property type="term" value="P:methylation"/>
    <property type="evidence" value="ECO:0007669"/>
    <property type="project" value="UniProtKB-KW"/>
</dbReference>
<feature type="compositionally biased region" description="Basic and acidic residues" evidence="5">
    <location>
        <begin position="15"/>
        <end position="28"/>
    </location>
</feature>
<dbReference type="SUPFAM" id="SSF53335">
    <property type="entry name" value="S-adenosyl-L-methionine-dependent methyltransferases"/>
    <property type="match status" value="1"/>
</dbReference>
<dbReference type="InterPro" id="IPR050362">
    <property type="entry name" value="Cation-dep_OMT"/>
</dbReference>
<dbReference type="PANTHER" id="PTHR10509:SF14">
    <property type="entry name" value="CAFFEOYL-COA O-METHYLTRANSFERASE 3-RELATED"/>
    <property type="match status" value="1"/>
</dbReference>
<dbReference type="GO" id="GO:0008171">
    <property type="term" value="F:O-methyltransferase activity"/>
    <property type="evidence" value="ECO:0007669"/>
    <property type="project" value="InterPro"/>
</dbReference>
<dbReference type="EMBL" id="BNCQ01000013">
    <property type="protein sequence ID" value="GIM03141.1"/>
    <property type="molecule type" value="Genomic_DNA"/>
</dbReference>
<dbReference type="Proteomes" id="UP000747110">
    <property type="component" value="Unassembled WGS sequence"/>
</dbReference>
<proteinExistence type="inferred from homology"/>
<dbReference type="EMBL" id="BNCP01000007">
    <property type="protein sequence ID" value="GIL75272.1"/>
    <property type="molecule type" value="Genomic_DNA"/>
</dbReference>
<dbReference type="PROSITE" id="PS51682">
    <property type="entry name" value="SAM_OMT_I"/>
    <property type="match status" value="1"/>
</dbReference>
<evidence type="ECO:0008006" key="10">
    <source>
        <dbReference type="Google" id="ProtNLM"/>
    </source>
</evidence>
<evidence type="ECO:0000256" key="2">
    <source>
        <dbReference type="ARBA" id="ARBA00022679"/>
    </source>
</evidence>
<name>A0A8J4GAC7_9CHLO</name>
<dbReference type="OrthoDB" id="10251242at2759"/>
<dbReference type="Gene3D" id="3.40.50.150">
    <property type="entry name" value="Vaccinia Virus protein VP39"/>
    <property type="match status" value="1"/>
</dbReference>
<evidence type="ECO:0000256" key="4">
    <source>
        <dbReference type="ARBA" id="ARBA00023453"/>
    </source>
</evidence>
<keyword evidence="2" id="KW-0808">Transferase</keyword>
<keyword evidence="1" id="KW-0489">Methyltransferase</keyword>
<evidence type="ECO:0000256" key="1">
    <source>
        <dbReference type="ARBA" id="ARBA00022603"/>
    </source>
</evidence>
<accession>A0A8J4GAC7</accession>
<keyword evidence="3" id="KW-0949">S-adenosyl-L-methionine</keyword>
<dbReference type="Pfam" id="PF01596">
    <property type="entry name" value="Methyltransf_3"/>
    <property type="match status" value="1"/>
</dbReference>
<evidence type="ECO:0000313" key="9">
    <source>
        <dbReference type="Proteomes" id="UP000747110"/>
    </source>
</evidence>
<dbReference type="InterPro" id="IPR002935">
    <property type="entry name" value="SAM_O-MeTrfase"/>
</dbReference>
<reference evidence="7" key="1">
    <citation type="journal article" date="2021" name="Proc. Natl. Acad. Sci. U.S.A.">
        <title>Three genomes in the algal genus Volvox reveal the fate of a haploid sex-determining region after a transition to homothallism.</title>
        <authorList>
            <person name="Yamamoto K."/>
            <person name="Hamaji T."/>
            <person name="Kawai-Toyooka H."/>
            <person name="Matsuzaki R."/>
            <person name="Takahashi F."/>
            <person name="Nishimura Y."/>
            <person name="Kawachi M."/>
            <person name="Noguchi H."/>
            <person name="Minakuchi Y."/>
            <person name="Umen J.G."/>
            <person name="Toyoda A."/>
            <person name="Nozaki H."/>
        </authorList>
    </citation>
    <scope>NUCLEOTIDE SEQUENCE</scope>
    <source>
        <strain evidence="7">NIES-3785</strain>
        <strain evidence="6">NIES-3786</strain>
    </source>
</reference>
<evidence type="ECO:0000256" key="3">
    <source>
        <dbReference type="ARBA" id="ARBA00022691"/>
    </source>
</evidence>
<evidence type="ECO:0000313" key="8">
    <source>
        <dbReference type="Proteomes" id="UP000722791"/>
    </source>
</evidence>
<evidence type="ECO:0000256" key="5">
    <source>
        <dbReference type="SAM" id="MobiDB-lite"/>
    </source>
</evidence>